<organism evidence="1 2">
    <name type="scientific">Pyrenophora seminiperda CCB06</name>
    <dbReference type="NCBI Taxonomy" id="1302712"/>
    <lineage>
        <taxon>Eukaryota</taxon>
        <taxon>Fungi</taxon>
        <taxon>Dikarya</taxon>
        <taxon>Ascomycota</taxon>
        <taxon>Pezizomycotina</taxon>
        <taxon>Dothideomycetes</taxon>
        <taxon>Pleosporomycetidae</taxon>
        <taxon>Pleosporales</taxon>
        <taxon>Pleosporineae</taxon>
        <taxon>Pleosporaceae</taxon>
        <taxon>Pyrenophora</taxon>
    </lineage>
</organism>
<sequence>MEEQWRLVLCVLYCMVMVAEWCWARELAYMGARSQRSYCRIARRGRTGQIYNTGRSKRPERLNRLCAVGLRRPIPTWKPLGSIAWRIFREIRSWLLLLQEPASNGHLRGMNLSTILSPSNSIPIGVAVAAHIDQ</sequence>
<proteinExistence type="predicted"/>
<evidence type="ECO:0000313" key="1">
    <source>
        <dbReference type="EMBL" id="RMZ68395.1"/>
    </source>
</evidence>
<gene>
    <name evidence="1" type="ORF">GMOD_00010031</name>
</gene>
<dbReference type="Proteomes" id="UP000265663">
    <property type="component" value="Unassembled WGS sequence"/>
</dbReference>
<reference evidence="1 2" key="1">
    <citation type="journal article" date="2014" name="PLoS ONE">
        <title>De novo Genome Assembly of the Fungal Plant Pathogen Pyrenophora semeniperda.</title>
        <authorList>
            <person name="Soliai M.M."/>
            <person name="Meyer S.E."/>
            <person name="Udall J.A."/>
            <person name="Elzinga D.E."/>
            <person name="Hermansen R.A."/>
            <person name="Bodily P.M."/>
            <person name="Hart A.A."/>
            <person name="Coleman C.E."/>
        </authorList>
    </citation>
    <scope>NUCLEOTIDE SEQUENCE [LARGE SCALE GENOMIC DNA]</scope>
    <source>
        <strain evidence="1 2">CCB06</strain>
        <tissue evidence="1">Mycelium</tissue>
    </source>
</reference>
<keyword evidence="2" id="KW-1185">Reference proteome</keyword>
<protein>
    <submittedName>
        <fullName evidence="1">Uncharacterized protein</fullName>
    </submittedName>
</protein>
<dbReference type="EMBL" id="KE747815">
    <property type="protein sequence ID" value="RMZ68395.1"/>
    <property type="molecule type" value="Genomic_DNA"/>
</dbReference>
<evidence type="ECO:0000313" key="2">
    <source>
        <dbReference type="Proteomes" id="UP000265663"/>
    </source>
</evidence>
<name>A0A3M7M1I4_9PLEO</name>
<dbReference type="AlphaFoldDB" id="A0A3M7M1I4"/>
<accession>A0A3M7M1I4</accession>